<evidence type="ECO:0000256" key="4">
    <source>
        <dbReference type="ARBA" id="ARBA00023163"/>
    </source>
</evidence>
<protein>
    <submittedName>
        <fullName evidence="8">Related to zinc transporter</fullName>
    </submittedName>
</protein>
<evidence type="ECO:0000256" key="3">
    <source>
        <dbReference type="ARBA" id="ARBA00023125"/>
    </source>
</evidence>
<feature type="compositionally biased region" description="Basic residues" evidence="6">
    <location>
        <begin position="183"/>
        <end position="208"/>
    </location>
</feature>
<feature type="domain" description="AP2/ERF" evidence="7">
    <location>
        <begin position="13"/>
        <end position="84"/>
    </location>
</feature>
<proteinExistence type="predicted"/>
<evidence type="ECO:0000256" key="6">
    <source>
        <dbReference type="SAM" id="MobiDB-lite"/>
    </source>
</evidence>
<keyword evidence="4" id="KW-0804">Transcription</keyword>
<evidence type="ECO:0000313" key="8">
    <source>
        <dbReference type="EMBL" id="SYW77004.1"/>
    </source>
</evidence>
<organism evidence="8 9">
    <name type="scientific">Ustilago bromivora</name>
    <dbReference type="NCBI Taxonomy" id="307758"/>
    <lineage>
        <taxon>Eukaryota</taxon>
        <taxon>Fungi</taxon>
        <taxon>Dikarya</taxon>
        <taxon>Basidiomycota</taxon>
        <taxon>Ustilaginomycotina</taxon>
        <taxon>Ustilaginomycetes</taxon>
        <taxon>Ustilaginales</taxon>
        <taxon>Ustilaginaceae</taxon>
        <taxon>Ustilago</taxon>
    </lineage>
</organism>
<keyword evidence="3" id="KW-0238">DNA-binding</keyword>
<dbReference type="AlphaFoldDB" id="A0A8H8QJF3"/>
<keyword evidence="5" id="KW-0539">Nucleus</keyword>
<name>A0A8H8QJF3_9BASI</name>
<evidence type="ECO:0000256" key="1">
    <source>
        <dbReference type="ARBA" id="ARBA00004123"/>
    </source>
</evidence>
<reference evidence="8" key="1">
    <citation type="submission" date="2018-08" db="EMBL/GenBank/DDBJ databases">
        <authorList>
            <person name="Guldener U."/>
        </authorList>
    </citation>
    <scope>NUCLEOTIDE SEQUENCE</scope>
    <source>
        <strain evidence="8">UB2</strain>
    </source>
</reference>
<evidence type="ECO:0000256" key="2">
    <source>
        <dbReference type="ARBA" id="ARBA00023015"/>
    </source>
</evidence>
<comment type="subcellular location">
    <subcellularLocation>
        <location evidence="1">Nucleus</location>
    </subcellularLocation>
</comment>
<accession>A0A8H8QJF3</accession>
<dbReference type="GO" id="GO:0005634">
    <property type="term" value="C:nucleus"/>
    <property type="evidence" value="ECO:0007669"/>
    <property type="project" value="UniProtKB-SubCell"/>
</dbReference>
<evidence type="ECO:0000313" key="9">
    <source>
        <dbReference type="Proteomes" id="UP000658997"/>
    </source>
</evidence>
<sequence length="236" mass="26700">MPLDNRRKIVRAATRGANGQNIGKTSKSEFMGVRWYQERWRAQVCVEGEKRVAQTTFEEVNKAVELYDLAVLSQHGVRARLNFVENLSEYLGMLERDATKEELADFFQDGRKDPVLGKRKDTTSSTLEEDSSITLRWANSAVGVTAVAPGESTPMKDKIVAKATKEEMRAMNAMGGTPQHGNGHGHHHGHGHHQRHHHGHNWGHRHHRDIAGDNTEFMKLTDIEARDYRYKGDKKG</sequence>
<evidence type="ECO:0000256" key="5">
    <source>
        <dbReference type="ARBA" id="ARBA00023242"/>
    </source>
</evidence>
<dbReference type="GO" id="GO:0003700">
    <property type="term" value="F:DNA-binding transcription factor activity"/>
    <property type="evidence" value="ECO:0007669"/>
    <property type="project" value="InterPro"/>
</dbReference>
<dbReference type="InterPro" id="IPR016177">
    <property type="entry name" value="DNA-bd_dom_sf"/>
</dbReference>
<dbReference type="InterPro" id="IPR001471">
    <property type="entry name" value="AP2/ERF_dom"/>
</dbReference>
<gene>
    <name evidence="8" type="ORF">UBRO2_01627</name>
</gene>
<dbReference type="Gene3D" id="3.30.730.10">
    <property type="entry name" value="AP2/ERF domain"/>
    <property type="match status" value="1"/>
</dbReference>
<dbReference type="GO" id="GO:0003677">
    <property type="term" value="F:DNA binding"/>
    <property type="evidence" value="ECO:0007669"/>
    <property type="project" value="UniProtKB-KW"/>
</dbReference>
<dbReference type="PROSITE" id="PS51032">
    <property type="entry name" value="AP2_ERF"/>
    <property type="match status" value="1"/>
</dbReference>
<dbReference type="SUPFAM" id="SSF54171">
    <property type="entry name" value="DNA-binding domain"/>
    <property type="match status" value="1"/>
</dbReference>
<keyword evidence="2" id="KW-0805">Transcription regulation</keyword>
<feature type="region of interest" description="Disordered" evidence="6">
    <location>
        <begin position="176"/>
        <end position="208"/>
    </location>
</feature>
<keyword evidence="9" id="KW-1185">Reference proteome</keyword>
<dbReference type="EMBL" id="ULHB01000022">
    <property type="protein sequence ID" value="SYW77004.1"/>
    <property type="molecule type" value="Genomic_DNA"/>
</dbReference>
<comment type="caution">
    <text evidence="8">The sequence shown here is derived from an EMBL/GenBank/DDBJ whole genome shotgun (WGS) entry which is preliminary data.</text>
</comment>
<dbReference type="Proteomes" id="UP000658997">
    <property type="component" value="Unassembled WGS sequence"/>
</dbReference>
<evidence type="ECO:0000259" key="7">
    <source>
        <dbReference type="PROSITE" id="PS51032"/>
    </source>
</evidence>
<dbReference type="InterPro" id="IPR036955">
    <property type="entry name" value="AP2/ERF_dom_sf"/>
</dbReference>